<dbReference type="eggNOG" id="ENOG502TDTX">
    <property type="taxonomic scope" value="Eukaryota"/>
</dbReference>
<name>A0A0D9RZ65_CHLSB</name>
<sequence length="186" mass="19766">MRSGAYCMRVSRSCSSHSTDIWKSASSDSTGGGSESSRARISSKLSSSTSSTSNSSGSSDGKVAAEAEAPRGLVSMPGRMKGKAREWGARGALKAQRRRTAKVSGLSRKGPSARIPPAHPPVRPPGRPPPPPPPPGSEGSRRTCPFHCGSLCPAWRRSWIAGFLSIPDWAPFDSLYHPVPGWRLRC</sequence>
<dbReference type="Bgee" id="ENSCSAG00000017884">
    <property type="expression patterns" value="Expressed in blood"/>
</dbReference>
<dbReference type="Ensembl" id="ENSCSAT00000015978.1">
    <property type="protein sequence ID" value="ENSCSAP00000013904.1"/>
    <property type="gene ID" value="ENSCSAG00000017884.1"/>
</dbReference>
<dbReference type="EMBL" id="AQIB01127857">
    <property type="status" value="NOT_ANNOTATED_CDS"/>
    <property type="molecule type" value="Genomic_DNA"/>
</dbReference>
<accession>A0A0D9RZ65</accession>
<dbReference type="EMBL" id="AQIB01127858">
    <property type="status" value="NOT_ANNOTATED_CDS"/>
    <property type="molecule type" value="Genomic_DNA"/>
</dbReference>
<feature type="region of interest" description="Disordered" evidence="1">
    <location>
        <begin position="12"/>
        <end position="141"/>
    </location>
</feature>
<dbReference type="AlphaFoldDB" id="A0A0D9RZ65"/>
<feature type="compositionally biased region" description="Low complexity" evidence="1">
    <location>
        <begin position="24"/>
        <end position="61"/>
    </location>
</feature>
<reference evidence="2 3" key="1">
    <citation type="submission" date="2014-03" db="EMBL/GenBank/DDBJ databases">
        <authorList>
            <person name="Warren W."/>
            <person name="Wilson R.K."/>
        </authorList>
    </citation>
    <scope>NUCLEOTIDE SEQUENCE</scope>
</reference>
<dbReference type="GeneTree" id="ENSGT00520000060166"/>
<reference evidence="2" key="3">
    <citation type="submission" date="2025-09" db="UniProtKB">
        <authorList>
            <consortium name="Ensembl"/>
        </authorList>
    </citation>
    <scope>IDENTIFICATION</scope>
</reference>
<organism evidence="2 3">
    <name type="scientific">Chlorocebus sabaeus</name>
    <name type="common">Green monkey</name>
    <name type="synonym">Simia sabaea</name>
    <dbReference type="NCBI Taxonomy" id="60711"/>
    <lineage>
        <taxon>Eukaryota</taxon>
        <taxon>Metazoa</taxon>
        <taxon>Chordata</taxon>
        <taxon>Craniata</taxon>
        <taxon>Vertebrata</taxon>
        <taxon>Euteleostomi</taxon>
        <taxon>Mammalia</taxon>
        <taxon>Eutheria</taxon>
        <taxon>Euarchontoglires</taxon>
        <taxon>Primates</taxon>
        <taxon>Haplorrhini</taxon>
        <taxon>Catarrhini</taxon>
        <taxon>Cercopithecidae</taxon>
        <taxon>Cercopithecinae</taxon>
        <taxon>Chlorocebus</taxon>
    </lineage>
</organism>
<reference evidence="2" key="2">
    <citation type="submission" date="2025-08" db="UniProtKB">
        <authorList>
            <consortium name="Ensembl"/>
        </authorList>
    </citation>
    <scope>IDENTIFICATION</scope>
</reference>
<feature type="compositionally biased region" description="Polar residues" evidence="1">
    <location>
        <begin position="12"/>
        <end position="21"/>
    </location>
</feature>
<feature type="compositionally biased region" description="Pro residues" evidence="1">
    <location>
        <begin position="117"/>
        <end position="136"/>
    </location>
</feature>
<protein>
    <submittedName>
        <fullName evidence="2">Uncharacterized protein</fullName>
    </submittedName>
</protein>
<evidence type="ECO:0000313" key="2">
    <source>
        <dbReference type="Ensembl" id="ENSCSAP00000013904.1"/>
    </source>
</evidence>
<evidence type="ECO:0000256" key="1">
    <source>
        <dbReference type="SAM" id="MobiDB-lite"/>
    </source>
</evidence>
<proteinExistence type="predicted"/>
<dbReference type="OMA" id="YHPVPGW"/>
<evidence type="ECO:0000313" key="3">
    <source>
        <dbReference type="Proteomes" id="UP000029965"/>
    </source>
</evidence>
<dbReference type="Proteomes" id="UP000029965">
    <property type="component" value="Chromosome 18"/>
</dbReference>
<keyword evidence="3" id="KW-1185">Reference proteome</keyword>